<feature type="transmembrane region" description="Helical" evidence="4">
    <location>
        <begin position="312"/>
        <end position="333"/>
    </location>
</feature>
<dbReference type="InterPro" id="IPR036388">
    <property type="entry name" value="WH-like_DNA-bd_sf"/>
</dbReference>
<dbReference type="InterPro" id="IPR016032">
    <property type="entry name" value="Sig_transdc_resp-reg_C-effctor"/>
</dbReference>
<dbReference type="PANTHER" id="PTHR44688:SF16">
    <property type="entry name" value="DNA-BINDING TRANSCRIPTIONAL ACTIVATOR DEVR_DOSR"/>
    <property type="match status" value="1"/>
</dbReference>
<name>A0ABS9WE20_9ACTN</name>
<dbReference type="CDD" id="cd06170">
    <property type="entry name" value="LuxR_C_like"/>
    <property type="match status" value="1"/>
</dbReference>
<keyword evidence="4" id="KW-0812">Transmembrane</keyword>
<evidence type="ECO:0000256" key="3">
    <source>
        <dbReference type="ARBA" id="ARBA00023163"/>
    </source>
</evidence>
<dbReference type="PROSITE" id="PS50043">
    <property type="entry name" value="HTH_LUXR_2"/>
    <property type="match status" value="1"/>
</dbReference>
<dbReference type="PANTHER" id="PTHR44688">
    <property type="entry name" value="DNA-BINDING TRANSCRIPTIONAL ACTIVATOR DEVR_DOSR"/>
    <property type="match status" value="1"/>
</dbReference>
<reference evidence="6" key="1">
    <citation type="submission" date="2021-11" db="EMBL/GenBank/DDBJ databases">
        <title>A Novel Adlercreutzia Species, isolated from a Allomyrina dichotoma larva feces.</title>
        <authorList>
            <person name="Suh M.K."/>
        </authorList>
    </citation>
    <scope>NUCLEOTIDE SEQUENCE</scope>
    <source>
        <strain evidence="6">JBNU-10</strain>
    </source>
</reference>
<organism evidence="6 7">
    <name type="scientific">Adlercreutzia faecimuris</name>
    <dbReference type="NCBI Taxonomy" id="2897341"/>
    <lineage>
        <taxon>Bacteria</taxon>
        <taxon>Bacillati</taxon>
        <taxon>Actinomycetota</taxon>
        <taxon>Coriobacteriia</taxon>
        <taxon>Eggerthellales</taxon>
        <taxon>Eggerthellaceae</taxon>
        <taxon>Adlercreutzia</taxon>
    </lineage>
</organism>
<evidence type="ECO:0000256" key="1">
    <source>
        <dbReference type="ARBA" id="ARBA00023015"/>
    </source>
</evidence>
<dbReference type="PRINTS" id="PR00038">
    <property type="entry name" value="HTHLUXR"/>
</dbReference>
<feature type="transmembrane region" description="Helical" evidence="4">
    <location>
        <begin position="353"/>
        <end position="374"/>
    </location>
</feature>
<feature type="transmembrane region" description="Helical" evidence="4">
    <location>
        <begin position="68"/>
        <end position="93"/>
    </location>
</feature>
<keyword evidence="2" id="KW-0238">DNA-binding</keyword>
<feature type="domain" description="HTH luxR-type" evidence="5">
    <location>
        <begin position="439"/>
        <end position="504"/>
    </location>
</feature>
<gene>
    <name evidence="6" type="ORF">LPT13_01570</name>
</gene>
<evidence type="ECO:0000259" key="5">
    <source>
        <dbReference type="PROSITE" id="PS50043"/>
    </source>
</evidence>
<accession>A0ABS9WE20</accession>
<feature type="transmembrane region" description="Helical" evidence="4">
    <location>
        <begin position="225"/>
        <end position="249"/>
    </location>
</feature>
<evidence type="ECO:0000313" key="7">
    <source>
        <dbReference type="Proteomes" id="UP001430755"/>
    </source>
</evidence>
<dbReference type="EMBL" id="JAJMLW010000001">
    <property type="protein sequence ID" value="MCI2241040.1"/>
    <property type="molecule type" value="Genomic_DNA"/>
</dbReference>
<keyword evidence="4" id="KW-0472">Membrane</keyword>
<dbReference type="SUPFAM" id="SSF103473">
    <property type="entry name" value="MFS general substrate transporter"/>
    <property type="match status" value="1"/>
</dbReference>
<dbReference type="SUPFAM" id="SSF46894">
    <property type="entry name" value="C-terminal effector domain of the bipartite response regulators"/>
    <property type="match status" value="1"/>
</dbReference>
<evidence type="ECO:0000256" key="4">
    <source>
        <dbReference type="SAM" id="Phobius"/>
    </source>
</evidence>
<dbReference type="InterPro" id="IPR000792">
    <property type="entry name" value="Tscrpt_reg_LuxR_C"/>
</dbReference>
<evidence type="ECO:0000256" key="2">
    <source>
        <dbReference type="ARBA" id="ARBA00023125"/>
    </source>
</evidence>
<dbReference type="InterPro" id="IPR036259">
    <property type="entry name" value="MFS_trans_sf"/>
</dbReference>
<feature type="transmembrane region" description="Helical" evidence="4">
    <location>
        <begin position="287"/>
        <end position="306"/>
    </location>
</feature>
<dbReference type="SMART" id="SM00421">
    <property type="entry name" value="HTH_LUXR"/>
    <property type="match status" value="1"/>
</dbReference>
<comment type="caution">
    <text evidence="6">The sequence shown here is derived from an EMBL/GenBank/DDBJ whole genome shotgun (WGS) entry which is preliminary data.</text>
</comment>
<dbReference type="RefSeq" id="WP_242162812.1">
    <property type="nucleotide sequence ID" value="NZ_JAJMLW010000001.1"/>
</dbReference>
<feature type="transmembrane region" description="Helical" evidence="4">
    <location>
        <begin position="105"/>
        <end position="124"/>
    </location>
</feature>
<feature type="transmembrane region" description="Helical" evidence="4">
    <location>
        <begin position="159"/>
        <end position="179"/>
    </location>
</feature>
<feature type="transmembrane region" description="Helical" evidence="4">
    <location>
        <begin position="185"/>
        <end position="204"/>
    </location>
</feature>
<feature type="transmembrane region" description="Helical" evidence="4">
    <location>
        <begin position="380"/>
        <end position="399"/>
    </location>
</feature>
<keyword evidence="3" id="KW-0804">Transcription</keyword>
<dbReference type="Pfam" id="PF00196">
    <property type="entry name" value="GerE"/>
    <property type="match status" value="1"/>
</dbReference>
<dbReference type="Proteomes" id="UP001430755">
    <property type="component" value="Unassembled WGS sequence"/>
</dbReference>
<dbReference type="Gene3D" id="1.10.10.10">
    <property type="entry name" value="Winged helix-like DNA-binding domain superfamily/Winged helix DNA-binding domain"/>
    <property type="match status" value="1"/>
</dbReference>
<feature type="transmembrane region" description="Helical" evidence="4">
    <location>
        <begin position="255"/>
        <end position="275"/>
    </location>
</feature>
<keyword evidence="4" id="KW-1133">Transmembrane helix</keyword>
<feature type="transmembrane region" description="Helical" evidence="4">
    <location>
        <begin position="39"/>
        <end position="56"/>
    </location>
</feature>
<keyword evidence="1" id="KW-0805">Transcription regulation</keyword>
<sequence>MAEPRAVTEVDGGAAPCAATEAGGAREAGRPLIAHASDGWGIAGFGLCLAWVYLMMTCSVADGTRIPQFTATLLVVVFLVGEAAAAALVASSASRLASHRAIRTLSWVAALLLTLPGLAALVPLSETLLFAAWFLSGFGSMLLLSLWGFFLARLAHSYAPFYTALSALLGAALLVLVRVCLKEDVFPFANIVIGILSVVLFAVWSRHLRAEGNFAFPEKTRPPDLFALLHSAVAMVANNFLLGFGFYAVAVSTGLVGGGGLIVCGLVVAALYKVIDTRTRLIYQVDVIVKVIAPVAAICILLLPFVSVPVRYGLLFCLIVIAMIDEIVCWSAVAEYMYIHQVQPFANMTFGRFGEIVGLLLGFCSGGVIFGASLDGPVEPSLFASCVVIAFICIQAFFFRDNYTPFVEHREMDEELSVPSVDDAAPREERGSWEASCRGFAEHYGLTPRQTEVLLLLTKGYSMGAIEQQLVVSIHTVKAHVYGIYQKADVHSRQELIEKIKAEEDAPAPLAS</sequence>
<protein>
    <submittedName>
        <fullName evidence="6">Helix-turn-helix transcriptional regulator</fullName>
    </submittedName>
</protein>
<evidence type="ECO:0000313" key="6">
    <source>
        <dbReference type="EMBL" id="MCI2241040.1"/>
    </source>
</evidence>
<keyword evidence="7" id="KW-1185">Reference proteome</keyword>
<proteinExistence type="predicted"/>
<feature type="transmembrane region" description="Helical" evidence="4">
    <location>
        <begin position="130"/>
        <end position="152"/>
    </location>
</feature>